<dbReference type="EC" id="1.1.1.100" evidence="4"/>
<evidence type="ECO:0000313" key="4">
    <source>
        <dbReference type="EMBL" id="MDT3401437.1"/>
    </source>
</evidence>
<proteinExistence type="inferred from homology"/>
<accession>A0ABU3GR55</accession>
<comment type="caution">
    <text evidence="4">The sequence shown here is derived from an EMBL/GenBank/DDBJ whole genome shotgun (WGS) entry which is preliminary data.</text>
</comment>
<comment type="similarity">
    <text evidence="1">Belongs to the short-chain dehydrogenases/reductases (SDR) family.</text>
</comment>
<dbReference type="EMBL" id="JAVLVU010000001">
    <property type="protein sequence ID" value="MDT3401437.1"/>
    <property type="molecule type" value="Genomic_DNA"/>
</dbReference>
<reference evidence="5" key="1">
    <citation type="submission" date="2023-07" db="EMBL/GenBank/DDBJ databases">
        <title>Functional and genomic diversity of the sorghum phyllosphere microbiome.</title>
        <authorList>
            <person name="Shade A."/>
        </authorList>
    </citation>
    <scope>NUCLEOTIDE SEQUENCE [LARGE SCALE GENOMIC DNA]</scope>
    <source>
        <strain evidence="5">SORGH_AS_0422</strain>
    </source>
</reference>
<dbReference type="Proteomes" id="UP001258315">
    <property type="component" value="Unassembled WGS sequence"/>
</dbReference>
<dbReference type="GO" id="GO:0004316">
    <property type="term" value="F:3-oxoacyl-[acyl-carrier-protein] reductase (NADPH) activity"/>
    <property type="evidence" value="ECO:0007669"/>
    <property type="project" value="UniProtKB-EC"/>
</dbReference>
<keyword evidence="5" id="KW-1185">Reference proteome</keyword>
<evidence type="ECO:0000259" key="3">
    <source>
        <dbReference type="SMART" id="SM00822"/>
    </source>
</evidence>
<evidence type="ECO:0000313" key="5">
    <source>
        <dbReference type="Proteomes" id="UP001258315"/>
    </source>
</evidence>
<feature type="domain" description="Ketoreductase" evidence="3">
    <location>
        <begin position="6"/>
        <end position="206"/>
    </location>
</feature>
<dbReference type="CDD" id="cd05233">
    <property type="entry name" value="SDR_c"/>
    <property type="match status" value="1"/>
</dbReference>
<dbReference type="RefSeq" id="WP_311947309.1">
    <property type="nucleotide sequence ID" value="NZ_JAVLVU010000001.1"/>
</dbReference>
<dbReference type="InterPro" id="IPR051122">
    <property type="entry name" value="SDR_DHRS6-like"/>
</dbReference>
<keyword evidence="2 4" id="KW-0560">Oxidoreductase</keyword>
<dbReference type="PANTHER" id="PTHR43477:SF1">
    <property type="entry name" value="DIHYDROANTICAPSIN 7-DEHYDROGENASE"/>
    <property type="match status" value="1"/>
</dbReference>
<evidence type="ECO:0000256" key="1">
    <source>
        <dbReference type="ARBA" id="ARBA00006484"/>
    </source>
</evidence>
<dbReference type="InterPro" id="IPR057326">
    <property type="entry name" value="KR_dom"/>
</dbReference>
<protein>
    <submittedName>
        <fullName evidence="4">3-oxoacyl-[acyl-carrier protein] reductase</fullName>
        <ecNumber evidence="4">1.1.1.100</ecNumber>
    </submittedName>
</protein>
<dbReference type="InterPro" id="IPR002347">
    <property type="entry name" value="SDR_fam"/>
</dbReference>
<evidence type="ECO:0000256" key="2">
    <source>
        <dbReference type="ARBA" id="ARBA00023002"/>
    </source>
</evidence>
<name>A0ABU3GR55_9SPHI</name>
<dbReference type="SMART" id="SM00822">
    <property type="entry name" value="PKS_KR"/>
    <property type="match status" value="1"/>
</dbReference>
<dbReference type="SUPFAM" id="SSF51735">
    <property type="entry name" value="NAD(P)-binding Rossmann-fold domains"/>
    <property type="match status" value="1"/>
</dbReference>
<dbReference type="PRINTS" id="PR00081">
    <property type="entry name" value="GDHRDH"/>
</dbReference>
<dbReference type="InterPro" id="IPR036291">
    <property type="entry name" value="NAD(P)-bd_dom_sf"/>
</dbReference>
<gene>
    <name evidence="4" type="ORF">QE417_000509</name>
</gene>
<dbReference type="PANTHER" id="PTHR43477">
    <property type="entry name" value="DIHYDROANTICAPSIN 7-DEHYDROGENASE"/>
    <property type="match status" value="1"/>
</dbReference>
<organism evidence="4 5">
    <name type="scientific">Mucilaginibacter terrae</name>
    <dbReference type="NCBI Taxonomy" id="1955052"/>
    <lineage>
        <taxon>Bacteria</taxon>
        <taxon>Pseudomonadati</taxon>
        <taxon>Bacteroidota</taxon>
        <taxon>Sphingobacteriia</taxon>
        <taxon>Sphingobacteriales</taxon>
        <taxon>Sphingobacteriaceae</taxon>
        <taxon>Mucilaginibacter</taxon>
    </lineage>
</organism>
<sequence>MNFKGKNYLIAGAASAIGTILLKSLSAKGANIYAMSRQDSTEWPDDIHYMPADVSKPVDGLAAFLPQQLHGLVYCAGSINLKPFARLTDDDFMNDYLINTLGAIRVIRQALPKLKASGNASVVLISSVAAQTGMAYHTSISTAKGALEGFALALAAEVANQQIRVNVVAPSLTDTPLASALLSSDEKKEASNKRHPLGRYGQPGDISNAIEFLLSENSGWVTGQVLPVDGGMGKLKMF</sequence>
<dbReference type="Pfam" id="PF13561">
    <property type="entry name" value="adh_short_C2"/>
    <property type="match status" value="1"/>
</dbReference>
<dbReference type="Gene3D" id="3.40.50.720">
    <property type="entry name" value="NAD(P)-binding Rossmann-like Domain"/>
    <property type="match status" value="1"/>
</dbReference>